<proteinExistence type="predicted"/>
<evidence type="ECO:0000313" key="1">
    <source>
        <dbReference type="EMBL" id="KAA6359740.1"/>
    </source>
</evidence>
<name>A0A5J4TPE0_9EUKA</name>
<accession>A0A5J4TPE0</accession>
<evidence type="ECO:0000313" key="2">
    <source>
        <dbReference type="Proteomes" id="UP000324800"/>
    </source>
</evidence>
<evidence type="ECO:0008006" key="3">
    <source>
        <dbReference type="Google" id="ProtNLM"/>
    </source>
</evidence>
<reference evidence="1 2" key="1">
    <citation type="submission" date="2019-03" db="EMBL/GenBank/DDBJ databases">
        <title>Single cell metagenomics reveals metabolic interactions within the superorganism composed of flagellate Streblomastix strix and complex community of Bacteroidetes bacteria on its surface.</title>
        <authorList>
            <person name="Treitli S.C."/>
            <person name="Kolisko M."/>
            <person name="Husnik F."/>
            <person name="Keeling P."/>
            <person name="Hampl V."/>
        </authorList>
    </citation>
    <scope>NUCLEOTIDE SEQUENCE [LARGE SCALE GENOMIC DNA]</scope>
    <source>
        <strain evidence="1">ST1C</strain>
    </source>
</reference>
<gene>
    <name evidence="1" type="ORF">EZS28_044733</name>
</gene>
<dbReference type="EMBL" id="SNRW01027933">
    <property type="protein sequence ID" value="KAA6359740.1"/>
    <property type="molecule type" value="Genomic_DNA"/>
</dbReference>
<feature type="non-terminal residue" evidence="1">
    <location>
        <position position="296"/>
    </location>
</feature>
<organism evidence="1 2">
    <name type="scientific">Streblomastix strix</name>
    <dbReference type="NCBI Taxonomy" id="222440"/>
    <lineage>
        <taxon>Eukaryota</taxon>
        <taxon>Metamonada</taxon>
        <taxon>Preaxostyla</taxon>
        <taxon>Oxymonadida</taxon>
        <taxon>Streblomastigidae</taxon>
        <taxon>Streblomastix</taxon>
    </lineage>
</organism>
<dbReference type="OrthoDB" id="10692528at2759"/>
<protein>
    <recommendedName>
        <fullName evidence="3">Right handed beta helix domain-containing protein</fullName>
    </recommendedName>
</protein>
<sequence length="296" mass="32408">MTINRILGLDPPSGYSKGTDKIIINIMSPTNLQNEVVIDSSRPLGNIVQIQSTEYASEGTDYSKQSIQTSSYNNALFTIADIGNLQLLGLHFDNLKTTSPSAIFPLISIQSDDNEQIPYLLIIDCEFESDAPDSQIYHSVISINGGIMKMERTKIESYKLINENSIITIKSLSFSQGTYRKNEIEISQSTFSNIQKLGTGNGAVINAELYQGSILKVTDSCTFYNCSTQQNEDNRGGAINAVVDGSNSQFIVSDLVKFEKCQNFQGGAISVELLNMGTCEVNNVQFKECTVNNDGG</sequence>
<comment type="caution">
    <text evidence="1">The sequence shown here is derived from an EMBL/GenBank/DDBJ whole genome shotgun (WGS) entry which is preliminary data.</text>
</comment>
<dbReference type="Proteomes" id="UP000324800">
    <property type="component" value="Unassembled WGS sequence"/>
</dbReference>
<dbReference type="AlphaFoldDB" id="A0A5J4TPE0"/>